<comment type="caution">
    <text evidence="2">The sequence shown here is derived from an EMBL/GenBank/DDBJ whole genome shotgun (WGS) entry which is preliminary data.</text>
</comment>
<gene>
    <name evidence="2" type="ORF">FisN_2Lu363</name>
</gene>
<dbReference type="InParanoid" id="A0A1Z5J8J2"/>
<accession>A0A1Z5J8J2</accession>
<protein>
    <submittedName>
        <fullName evidence="2">Uncharacterized protein</fullName>
    </submittedName>
</protein>
<organism evidence="2 3">
    <name type="scientific">Fistulifera solaris</name>
    <name type="common">Oleaginous diatom</name>
    <dbReference type="NCBI Taxonomy" id="1519565"/>
    <lineage>
        <taxon>Eukaryota</taxon>
        <taxon>Sar</taxon>
        <taxon>Stramenopiles</taxon>
        <taxon>Ochrophyta</taxon>
        <taxon>Bacillariophyta</taxon>
        <taxon>Bacillariophyceae</taxon>
        <taxon>Bacillariophycidae</taxon>
        <taxon>Naviculales</taxon>
        <taxon>Naviculaceae</taxon>
        <taxon>Fistulifera</taxon>
    </lineage>
</organism>
<dbReference type="EMBL" id="BDSP01000015">
    <property type="protein sequence ID" value="GAX10091.1"/>
    <property type="molecule type" value="Genomic_DNA"/>
</dbReference>
<feature type="signal peptide" evidence="1">
    <location>
        <begin position="1"/>
        <end position="22"/>
    </location>
</feature>
<proteinExistence type="predicted"/>
<name>A0A1Z5J8J2_FISSO</name>
<dbReference type="AlphaFoldDB" id="A0A1Z5J8J2"/>
<sequence length="86" mass="10137">MSNFQSLLTIFYLLLLSRHASGQVAGRRMQVRKLGKGYSSQWMEEVLDDKKEMEYYWSHSVETSLSMSWSMSYPIHTRGKERKLKA</sequence>
<reference evidence="2 3" key="1">
    <citation type="journal article" date="2015" name="Plant Cell">
        <title>Oil accumulation by the oleaginous diatom Fistulifera solaris as revealed by the genome and transcriptome.</title>
        <authorList>
            <person name="Tanaka T."/>
            <person name="Maeda Y."/>
            <person name="Veluchamy A."/>
            <person name="Tanaka M."/>
            <person name="Abida H."/>
            <person name="Marechal E."/>
            <person name="Bowler C."/>
            <person name="Muto M."/>
            <person name="Sunaga Y."/>
            <person name="Tanaka M."/>
            <person name="Yoshino T."/>
            <person name="Taniguchi T."/>
            <person name="Fukuda Y."/>
            <person name="Nemoto M."/>
            <person name="Matsumoto M."/>
            <person name="Wong P.S."/>
            <person name="Aburatani S."/>
            <person name="Fujibuchi W."/>
        </authorList>
    </citation>
    <scope>NUCLEOTIDE SEQUENCE [LARGE SCALE GENOMIC DNA]</scope>
    <source>
        <strain evidence="2 3">JPCC DA0580</strain>
    </source>
</reference>
<dbReference type="Proteomes" id="UP000198406">
    <property type="component" value="Unassembled WGS sequence"/>
</dbReference>
<evidence type="ECO:0000256" key="1">
    <source>
        <dbReference type="SAM" id="SignalP"/>
    </source>
</evidence>
<keyword evidence="3" id="KW-1185">Reference proteome</keyword>
<evidence type="ECO:0000313" key="3">
    <source>
        <dbReference type="Proteomes" id="UP000198406"/>
    </source>
</evidence>
<evidence type="ECO:0000313" key="2">
    <source>
        <dbReference type="EMBL" id="GAX10091.1"/>
    </source>
</evidence>
<keyword evidence="1" id="KW-0732">Signal</keyword>
<feature type="chain" id="PRO_5013165206" evidence="1">
    <location>
        <begin position="23"/>
        <end position="86"/>
    </location>
</feature>